<proteinExistence type="predicted"/>
<gene>
    <name evidence="1" type="ORF">LCGC14_1822690</name>
</gene>
<reference evidence="1" key="1">
    <citation type="journal article" date="2015" name="Nature">
        <title>Complex archaea that bridge the gap between prokaryotes and eukaryotes.</title>
        <authorList>
            <person name="Spang A."/>
            <person name="Saw J.H."/>
            <person name="Jorgensen S.L."/>
            <person name="Zaremba-Niedzwiedzka K."/>
            <person name="Martijn J."/>
            <person name="Lind A.E."/>
            <person name="van Eijk R."/>
            <person name="Schleper C."/>
            <person name="Guy L."/>
            <person name="Ettema T.J."/>
        </authorList>
    </citation>
    <scope>NUCLEOTIDE SEQUENCE</scope>
</reference>
<dbReference type="InterPro" id="IPR029044">
    <property type="entry name" value="Nucleotide-diphossugar_trans"/>
</dbReference>
<protein>
    <recommendedName>
        <fullName evidence="2">Glycosyltransferase 2-like domain-containing protein</fullName>
    </recommendedName>
</protein>
<comment type="caution">
    <text evidence="1">The sequence shown here is derived from an EMBL/GenBank/DDBJ whole genome shotgun (WGS) entry which is preliminary data.</text>
</comment>
<name>A0A0F9GIF6_9ZZZZ</name>
<accession>A0A0F9GIF6</accession>
<evidence type="ECO:0000313" key="1">
    <source>
        <dbReference type="EMBL" id="KKL98609.1"/>
    </source>
</evidence>
<organism evidence="1">
    <name type="scientific">marine sediment metagenome</name>
    <dbReference type="NCBI Taxonomy" id="412755"/>
    <lineage>
        <taxon>unclassified sequences</taxon>
        <taxon>metagenomes</taxon>
        <taxon>ecological metagenomes</taxon>
    </lineage>
</organism>
<dbReference type="SUPFAM" id="SSF53448">
    <property type="entry name" value="Nucleotide-diphospho-sugar transferases"/>
    <property type="match status" value="1"/>
</dbReference>
<dbReference type="EMBL" id="LAZR01017874">
    <property type="protein sequence ID" value="KKL98609.1"/>
    <property type="molecule type" value="Genomic_DNA"/>
</dbReference>
<dbReference type="Gene3D" id="3.90.550.40">
    <property type="match status" value="1"/>
</dbReference>
<sequence>MIKQNKIKWRKRLLVSTPTEGWIRFEWAYARYGQIIPVNWEVSGFDVNFAVLGYSVDDAYNLITKKALEMKVEWLLIIEDDVLVPQDLFIKVADYITDGSIPVVSGLYYTKALPSEPLIFRGRGNGVFLKWKLGQKVWGDGLPMGCLLIHTSILKWFWENTEKYKTIEGEQLSRVFETPKKMFIDPETGSFSRQEGTQDLYFFDRMIDNDVLKKTGWKDIARKKYPLLCDTNIFCKHIDRNTGKQYP</sequence>
<dbReference type="AlphaFoldDB" id="A0A0F9GIF6"/>
<evidence type="ECO:0008006" key="2">
    <source>
        <dbReference type="Google" id="ProtNLM"/>
    </source>
</evidence>